<feature type="domain" description="Outer membrane protein beta-barrel" evidence="3">
    <location>
        <begin position="256"/>
        <end position="396"/>
    </location>
</feature>
<name>A0A9D9IRU5_9BACT</name>
<dbReference type="InterPro" id="IPR011250">
    <property type="entry name" value="OMP/PagP_B-barrel"/>
</dbReference>
<feature type="transmembrane region" description="Helical" evidence="2">
    <location>
        <begin position="36"/>
        <end position="56"/>
    </location>
</feature>
<evidence type="ECO:0000313" key="4">
    <source>
        <dbReference type="EMBL" id="MBO8477607.1"/>
    </source>
</evidence>
<reference evidence="4" key="2">
    <citation type="journal article" date="2021" name="PeerJ">
        <title>Extensive microbial diversity within the chicken gut microbiome revealed by metagenomics and culture.</title>
        <authorList>
            <person name="Gilroy R."/>
            <person name="Ravi A."/>
            <person name="Getino M."/>
            <person name="Pursley I."/>
            <person name="Horton D.L."/>
            <person name="Alikhan N.F."/>
            <person name="Baker D."/>
            <person name="Gharbi K."/>
            <person name="Hall N."/>
            <person name="Watson M."/>
            <person name="Adriaenssens E.M."/>
            <person name="Foster-Nyarko E."/>
            <person name="Jarju S."/>
            <person name="Secka A."/>
            <person name="Antonio M."/>
            <person name="Oren A."/>
            <person name="Chaudhuri R.R."/>
            <person name="La Ragione R."/>
            <person name="Hildebrand F."/>
            <person name="Pallen M.J."/>
        </authorList>
    </citation>
    <scope>NUCLEOTIDE SEQUENCE</scope>
    <source>
        <strain evidence="4">2478</strain>
    </source>
</reference>
<dbReference type="Pfam" id="PF13568">
    <property type="entry name" value="OMP_b-brl_2"/>
    <property type="match status" value="1"/>
</dbReference>
<evidence type="ECO:0000259" key="3">
    <source>
        <dbReference type="Pfam" id="PF13568"/>
    </source>
</evidence>
<keyword evidence="2" id="KW-0472">Membrane</keyword>
<dbReference type="Gene3D" id="2.40.160.20">
    <property type="match status" value="1"/>
</dbReference>
<keyword evidence="2" id="KW-1133">Transmembrane helix</keyword>
<dbReference type="SUPFAM" id="SSF56925">
    <property type="entry name" value="OMPA-like"/>
    <property type="match status" value="1"/>
</dbReference>
<keyword evidence="2" id="KW-0812">Transmembrane</keyword>
<feature type="region of interest" description="Disordered" evidence="1">
    <location>
        <begin position="109"/>
        <end position="186"/>
    </location>
</feature>
<feature type="compositionally biased region" description="Basic and acidic residues" evidence="1">
    <location>
        <begin position="177"/>
        <end position="186"/>
    </location>
</feature>
<organism evidence="4 5">
    <name type="scientific">Candidatus Cryptobacteroides excrementipullorum</name>
    <dbReference type="NCBI Taxonomy" id="2840761"/>
    <lineage>
        <taxon>Bacteria</taxon>
        <taxon>Pseudomonadati</taxon>
        <taxon>Bacteroidota</taxon>
        <taxon>Bacteroidia</taxon>
        <taxon>Bacteroidales</taxon>
        <taxon>Candidatus Cryptobacteroides</taxon>
    </lineage>
</organism>
<dbReference type="AlphaFoldDB" id="A0A9D9IRU5"/>
<evidence type="ECO:0000256" key="1">
    <source>
        <dbReference type="SAM" id="MobiDB-lite"/>
    </source>
</evidence>
<sequence>MAGYSEPEPPGLWNRILEETGMDVARKERKSSGRRFLIPAFIIPAAAAAIAAFFIFRSDFSTNTPDTTAWNKVPEPAGEQIIGIVPENAQDTGMEESTVEGHESLIADAAPLSGPSGKNGQPQQGPQQDITADEARDKAPGNTGDTGDTAEMHGTGQTGGSATEETDKMNGSGTDSRPVRKPQEEYREDFWNDTDFRKDRSRKRRMSADVFISNLTGSAHSYNGFGTYQPQSASFKGIPATNAVSGTPGTGVLLITQEKMSNTEIKHRQPIRAGLNFRYNITERWGLETGLVYSYLSSSMTSENGSRYSTNTEQVLHYLGIPLKASYDIFSRRHFTIYASAGGMVEKCIKGKVSTKSRFNESDTGPLQDKVTIRQLQWSVSAEAGVQWNIIPMLGVYIEPGVSWYFDNGSMVSTIYKEKPLNFNLEFGLRFSFE</sequence>
<evidence type="ECO:0000256" key="2">
    <source>
        <dbReference type="SAM" id="Phobius"/>
    </source>
</evidence>
<dbReference type="InterPro" id="IPR025665">
    <property type="entry name" value="Beta-barrel_OMP_2"/>
</dbReference>
<proteinExistence type="predicted"/>
<reference evidence="4" key="1">
    <citation type="submission" date="2020-10" db="EMBL/GenBank/DDBJ databases">
        <authorList>
            <person name="Gilroy R."/>
        </authorList>
    </citation>
    <scope>NUCLEOTIDE SEQUENCE</scope>
    <source>
        <strain evidence="4">2478</strain>
    </source>
</reference>
<dbReference type="Proteomes" id="UP000823771">
    <property type="component" value="Unassembled WGS sequence"/>
</dbReference>
<dbReference type="EMBL" id="JADILZ010000018">
    <property type="protein sequence ID" value="MBO8477607.1"/>
    <property type="molecule type" value="Genomic_DNA"/>
</dbReference>
<comment type="caution">
    <text evidence="4">The sequence shown here is derived from an EMBL/GenBank/DDBJ whole genome shotgun (WGS) entry which is preliminary data.</text>
</comment>
<accession>A0A9D9IRU5</accession>
<protein>
    <submittedName>
        <fullName evidence="4">PorT family protein</fullName>
    </submittedName>
</protein>
<gene>
    <name evidence="4" type="ORF">IAB80_01730</name>
</gene>
<evidence type="ECO:0000313" key="5">
    <source>
        <dbReference type="Proteomes" id="UP000823771"/>
    </source>
</evidence>